<name>A0A7C3FBG1_9CREN</name>
<proteinExistence type="predicted"/>
<gene>
    <name evidence="1" type="ORF">ENS19_00160</name>
</gene>
<sequence length="93" mass="10479">MNGGVCWAISGNPYRININVEEEQALDIFTENNNLISGIPSESGWYWIRLIEPIPLSGIEKLNLEVKVTSKNAKSCTKKYNVIIENGKIKELK</sequence>
<evidence type="ECO:0000313" key="1">
    <source>
        <dbReference type="EMBL" id="HFK19681.1"/>
    </source>
</evidence>
<dbReference type="AlphaFoldDB" id="A0A7C3FBG1"/>
<organism evidence="1">
    <name type="scientific">Candidatus Methanomethylicus mesodigestus</name>
    <dbReference type="NCBI Taxonomy" id="1867258"/>
    <lineage>
        <taxon>Archaea</taxon>
        <taxon>Thermoproteota</taxon>
        <taxon>Methanosuratincolia</taxon>
        <taxon>Candidatus Methanomethylicales</taxon>
        <taxon>Candidatus Methanomethylicaceae</taxon>
        <taxon>Candidatus Methanomethylicus</taxon>
    </lineage>
</organism>
<comment type="caution">
    <text evidence="1">The sequence shown here is derived from an EMBL/GenBank/DDBJ whole genome shotgun (WGS) entry which is preliminary data.</text>
</comment>
<reference evidence="1" key="1">
    <citation type="journal article" date="2020" name="mSystems">
        <title>Genome- and Community-Level Interaction Insights into Carbon Utilization and Element Cycling Functions of Hydrothermarchaeota in Hydrothermal Sediment.</title>
        <authorList>
            <person name="Zhou Z."/>
            <person name="Liu Y."/>
            <person name="Xu W."/>
            <person name="Pan J."/>
            <person name="Luo Z.H."/>
            <person name="Li M."/>
        </authorList>
    </citation>
    <scope>NUCLEOTIDE SEQUENCE [LARGE SCALE GENOMIC DNA]</scope>
    <source>
        <strain evidence="1">SpSt-468</strain>
    </source>
</reference>
<dbReference type="EMBL" id="DSTX01000001">
    <property type="protein sequence ID" value="HFK19681.1"/>
    <property type="molecule type" value="Genomic_DNA"/>
</dbReference>
<protein>
    <submittedName>
        <fullName evidence="1">Uncharacterized protein</fullName>
    </submittedName>
</protein>
<accession>A0A7C3FBG1</accession>